<evidence type="ECO:0000313" key="2">
    <source>
        <dbReference type="EMBL" id="BAD72372.1"/>
    </source>
</evidence>
<dbReference type="Proteomes" id="UP000817658">
    <property type="component" value="Chromosome 1"/>
</dbReference>
<gene>
    <name evidence="2" type="primary">P0671D01.27</name>
</gene>
<protein>
    <submittedName>
        <fullName evidence="2">Uncharacterized protein</fullName>
    </submittedName>
</protein>
<feature type="compositionally biased region" description="Basic residues" evidence="1">
    <location>
        <begin position="55"/>
        <end position="64"/>
    </location>
</feature>
<dbReference type="AlphaFoldDB" id="Q5SN24"/>
<reference evidence="2" key="1">
    <citation type="journal article" date="2002" name="Nature">
        <title>The genome sequence and structure of rice chromosome 1.</title>
        <authorList>
            <person name="Sasaki T."/>
            <person name="Matsumoto T."/>
            <person name="Yamamoto K."/>
            <person name="Sakata K."/>
            <person name="Baba T."/>
            <person name="Katayose Y."/>
            <person name="Wu J."/>
            <person name="Niimura Y."/>
            <person name="Cheng Z."/>
            <person name="Nagamura Y."/>
            <person name="Antonio B.A."/>
            <person name="Kanamori H."/>
            <person name="Hosokawa S."/>
            <person name="Masukawa M."/>
            <person name="Arikawa K."/>
            <person name="Chiden Y."/>
            <person name="Hayashi M."/>
            <person name="Okamoto M."/>
            <person name="Ando T."/>
            <person name="Aoki H."/>
            <person name="Arita K."/>
            <person name="Hamada M."/>
            <person name="Harada C."/>
            <person name="Hijishita S."/>
            <person name="Honda M."/>
            <person name="Ichikawa Y."/>
            <person name="Idonuma A."/>
            <person name="Iijima M."/>
            <person name="Ikeda M."/>
            <person name="Ikeno M."/>
            <person name="Itoh S."/>
            <person name="Itoh T."/>
            <person name="Itoh Y."/>
            <person name="Itoh Y."/>
            <person name="Iwabuchi A."/>
            <person name="Kamiya K."/>
            <person name="Karasawa W."/>
            <person name="Katagiri S."/>
            <person name="Kikuta A."/>
            <person name="Kobayashi N."/>
            <person name="Kono I."/>
            <person name="Machita K."/>
            <person name="Maehara T."/>
            <person name="Mizuno H."/>
            <person name="Mizubayashi T."/>
            <person name="Mukai Y."/>
            <person name="Nagasaki H."/>
            <person name="Nakashima M."/>
            <person name="Nakama Y."/>
            <person name="Nakamichi Y."/>
            <person name="Nakamura M."/>
            <person name="Namiki N."/>
            <person name="Negishi M."/>
            <person name="Ohta I."/>
            <person name="Ono N."/>
            <person name="Saji S."/>
            <person name="Sakai K."/>
            <person name="Shibata M."/>
            <person name="Shimokawa T."/>
            <person name="Shomura A."/>
            <person name="Song J."/>
            <person name="Takazaki Y."/>
            <person name="Terasawa K."/>
            <person name="Tsuji K."/>
            <person name="Waki K."/>
            <person name="Yamagata H."/>
            <person name="Yamane H."/>
            <person name="Yoshiki S."/>
            <person name="Yoshihara R."/>
            <person name="Yukawa K."/>
            <person name="Zhong H."/>
            <person name="Iwama H."/>
            <person name="Endo T."/>
            <person name="Ito H."/>
            <person name="Hahn J.H."/>
            <person name="Kim H.I."/>
            <person name="Eun M.Y."/>
            <person name="Yano M."/>
            <person name="Jiang J."/>
            <person name="Gojobori T."/>
        </authorList>
    </citation>
    <scope>NUCLEOTIDE SEQUENCE [LARGE SCALE GENOMIC DNA]</scope>
</reference>
<feature type="region of interest" description="Disordered" evidence="1">
    <location>
        <begin position="95"/>
        <end position="140"/>
    </location>
</feature>
<name>Q5SN24_ORYSJ</name>
<evidence type="ECO:0000256" key="1">
    <source>
        <dbReference type="SAM" id="MobiDB-lite"/>
    </source>
</evidence>
<dbReference type="EMBL" id="AP003284">
    <property type="protein sequence ID" value="BAD72372.1"/>
    <property type="molecule type" value="Genomic_DNA"/>
</dbReference>
<accession>Q5SN24</accession>
<sequence>MAAAGGGDAAMQVSAGVEEARPAVCKPAWSVRQREAGAAGVVEDGATGVTEAGTTRRKPARRVPVRYNEARPVVTRGGWPAGSAGGGERAVAGWEKGRGAAAGGRETSGEKGTSPAAEAAPPWPWLRTTSTSTSASSATR</sequence>
<proteinExistence type="predicted"/>
<feature type="region of interest" description="Disordered" evidence="1">
    <location>
        <begin position="45"/>
        <end position="69"/>
    </location>
</feature>
<feature type="region of interest" description="Disordered" evidence="1">
    <location>
        <begin position="1"/>
        <end position="20"/>
    </location>
</feature>
<feature type="compositionally biased region" description="Low complexity" evidence="1">
    <location>
        <begin position="128"/>
        <end position="140"/>
    </location>
</feature>
<organism evidence="2">
    <name type="scientific">Oryza sativa subsp. japonica</name>
    <name type="common">Rice</name>
    <dbReference type="NCBI Taxonomy" id="39947"/>
    <lineage>
        <taxon>Eukaryota</taxon>
        <taxon>Viridiplantae</taxon>
        <taxon>Streptophyta</taxon>
        <taxon>Embryophyta</taxon>
        <taxon>Tracheophyta</taxon>
        <taxon>Spermatophyta</taxon>
        <taxon>Magnoliopsida</taxon>
        <taxon>Liliopsida</taxon>
        <taxon>Poales</taxon>
        <taxon>Poaceae</taxon>
        <taxon>BOP clade</taxon>
        <taxon>Oryzoideae</taxon>
        <taxon>Oryzeae</taxon>
        <taxon>Oryzinae</taxon>
        <taxon>Oryza</taxon>
        <taxon>Oryza sativa</taxon>
    </lineage>
</organism>